<dbReference type="PANTHER" id="PTHR14094:SF9">
    <property type="entry name" value="SIGNAL RECOGNITION PARTICLE SUBUNIT SRP72"/>
    <property type="match status" value="1"/>
</dbReference>
<dbReference type="Proteomes" id="UP000187209">
    <property type="component" value="Unassembled WGS sequence"/>
</dbReference>
<evidence type="ECO:0000256" key="3">
    <source>
        <dbReference type="ARBA" id="ARBA00007676"/>
    </source>
</evidence>
<dbReference type="InterPro" id="IPR011990">
    <property type="entry name" value="TPR-like_helical_dom_sf"/>
</dbReference>
<sequence>MSEEAKKNFELLWQEVKSGRHSAVLNLSTTMSTALPDDIELKKTRLVALINLEKYEEALNLMQGYSGFDFEKSYVLYKLQQFNDSLEISRSRNEKPFRLLRAQTYFRLSMNREAVSEYEELLKIDKDNLELKINLSGSYLGPGLYDLTLSHPLFSSSNDWELLFNKACALSELRQYSEALSVLRTTERIISENKDLNDEVWLVKAQIAYVFHSMQDMDKAIEIYDEIMKSKAEPNIKAVVKNNWVIAKNCESKLGIKLLNEALHEDNKLVGLQKLGILQNIGLLCYKKRKVTEAYDMIKNCEAIDENSQRLGFFKTYVLYKEKKHEEYKNYLLAKDKPWAYGLLMKLLLEQNKLQDAEKVFELMTNAKKEALDANDYMEISNLLEKAGMNDKALQTLEEACRNYKNKNLWEKWGNLLRKTDKHEKAIQVFEDYLTKASDSGIIANLVLTAAGIKPEIAQKWSSKLPRVNIKALYNSANSVESLDEIIDKLEFANLQWKTKTEEKIIDEVQKKKRKRKHKPKYPKGFDPKNPNNPKPDPERWLPKSQRKEFKKKGRKKAPKMKGPQGVVLAEAQGQEVGGFNKNPSTAHTVAAGEGKKNKKRRR</sequence>
<comment type="function">
    <text evidence="9">Component of the signal recognition particle (SRP) complex, a ribonucleoprotein complex that mediates the cotranslational targeting of secretory and membrane proteins to the endoplasmic reticulum (ER).</text>
</comment>
<evidence type="ECO:0000256" key="5">
    <source>
        <dbReference type="ARBA" id="ARBA00022490"/>
    </source>
</evidence>
<gene>
    <name evidence="12" type="ORF">SteCoe_35725</name>
</gene>
<dbReference type="Pfam" id="PF08492">
    <property type="entry name" value="SRP72"/>
    <property type="match status" value="1"/>
</dbReference>
<dbReference type="Gene3D" id="1.25.40.10">
    <property type="entry name" value="Tetratricopeptide repeat domain"/>
    <property type="match status" value="3"/>
</dbReference>
<dbReference type="GO" id="GO:0005786">
    <property type="term" value="C:signal recognition particle, endoplasmic reticulum targeting"/>
    <property type="evidence" value="ECO:0007669"/>
    <property type="project" value="UniProtKB-UniRule"/>
</dbReference>
<proteinExistence type="inferred from homology"/>
<dbReference type="AlphaFoldDB" id="A0A1R2ARL5"/>
<dbReference type="InterPro" id="IPR026270">
    <property type="entry name" value="SRP72"/>
</dbReference>
<evidence type="ECO:0000256" key="8">
    <source>
        <dbReference type="ARBA" id="ARBA00023274"/>
    </source>
</evidence>
<dbReference type="OrthoDB" id="5421607at2759"/>
<dbReference type="SUPFAM" id="SSF48452">
    <property type="entry name" value="TPR-like"/>
    <property type="match status" value="2"/>
</dbReference>
<evidence type="ECO:0000256" key="7">
    <source>
        <dbReference type="ARBA" id="ARBA00023135"/>
    </source>
</evidence>
<dbReference type="GO" id="GO:0005783">
    <property type="term" value="C:endoplasmic reticulum"/>
    <property type="evidence" value="ECO:0007669"/>
    <property type="project" value="UniProtKB-SubCell"/>
</dbReference>
<evidence type="ECO:0000259" key="11">
    <source>
        <dbReference type="Pfam" id="PF08492"/>
    </source>
</evidence>
<evidence type="ECO:0000313" key="12">
    <source>
        <dbReference type="EMBL" id="OMJ67183.1"/>
    </source>
</evidence>
<feature type="compositionally biased region" description="Basic and acidic residues" evidence="10">
    <location>
        <begin position="536"/>
        <end position="548"/>
    </location>
</feature>
<dbReference type="EMBL" id="MPUH01001549">
    <property type="protein sequence ID" value="OMJ67183.1"/>
    <property type="molecule type" value="Genomic_DNA"/>
</dbReference>
<keyword evidence="7 9" id="KW-0733">Signal recognition particle</keyword>
<dbReference type="GO" id="GO:0008312">
    <property type="term" value="F:7S RNA binding"/>
    <property type="evidence" value="ECO:0007669"/>
    <property type="project" value="InterPro"/>
</dbReference>
<evidence type="ECO:0000256" key="6">
    <source>
        <dbReference type="ARBA" id="ARBA00022824"/>
    </source>
</evidence>
<protein>
    <recommendedName>
        <fullName evidence="4 9">Signal recognition particle subunit SRP72</fullName>
    </recommendedName>
</protein>
<evidence type="ECO:0000313" key="13">
    <source>
        <dbReference type="Proteomes" id="UP000187209"/>
    </source>
</evidence>
<dbReference type="Pfam" id="PF17004">
    <property type="entry name" value="SRP_TPR_like"/>
    <property type="match status" value="1"/>
</dbReference>
<evidence type="ECO:0000256" key="4">
    <source>
        <dbReference type="ARBA" id="ARBA00018350"/>
    </source>
</evidence>
<dbReference type="SMART" id="SM00028">
    <property type="entry name" value="TPR"/>
    <property type="match status" value="5"/>
</dbReference>
<comment type="caution">
    <text evidence="12">The sequence shown here is derived from an EMBL/GenBank/DDBJ whole genome shotgun (WGS) entry which is preliminary data.</text>
</comment>
<feature type="region of interest" description="Disordered" evidence="10">
    <location>
        <begin position="508"/>
        <end position="603"/>
    </location>
</feature>
<dbReference type="PIRSF" id="PIRSF038922">
    <property type="entry name" value="SRP72"/>
    <property type="match status" value="1"/>
</dbReference>
<keyword evidence="5 9" id="KW-0963">Cytoplasm</keyword>
<keyword evidence="6" id="KW-0256">Endoplasmic reticulum</keyword>
<comment type="similarity">
    <text evidence="3 9">Belongs to the SRP72 family.</text>
</comment>
<accession>A0A1R2ARL5</accession>
<dbReference type="GO" id="GO:0006614">
    <property type="term" value="P:SRP-dependent cotranslational protein targeting to membrane"/>
    <property type="evidence" value="ECO:0007669"/>
    <property type="project" value="UniProtKB-UniRule"/>
</dbReference>
<dbReference type="InterPro" id="IPR013699">
    <property type="entry name" value="Signal_recog_part_SRP72_RNA-bd"/>
</dbReference>
<feature type="compositionally biased region" description="Basic residues" evidence="10">
    <location>
        <begin position="549"/>
        <end position="560"/>
    </location>
</feature>
<keyword evidence="13" id="KW-1185">Reference proteome</keyword>
<reference evidence="12 13" key="1">
    <citation type="submission" date="2016-11" db="EMBL/GenBank/DDBJ databases">
        <title>The macronuclear genome of Stentor coeruleus: a giant cell with tiny introns.</title>
        <authorList>
            <person name="Slabodnick M."/>
            <person name="Ruby J.G."/>
            <person name="Reiff S.B."/>
            <person name="Swart E.C."/>
            <person name="Gosai S."/>
            <person name="Prabakaran S."/>
            <person name="Witkowska E."/>
            <person name="Larue G.E."/>
            <person name="Fisher S."/>
            <person name="Freeman R.M."/>
            <person name="Gunawardena J."/>
            <person name="Chu W."/>
            <person name="Stover N.A."/>
            <person name="Gregory B.D."/>
            <person name="Nowacki M."/>
            <person name="Derisi J."/>
            <person name="Roy S.W."/>
            <person name="Marshall W.F."/>
            <person name="Sood P."/>
        </authorList>
    </citation>
    <scope>NUCLEOTIDE SEQUENCE [LARGE SCALE GENOMIC DNA]</scope>
    <source>
        <strain evidence="12">WM001</strain>
    </source>
</reference>
<feature type="domain" description="Signal recognition particle SRP72 subunit RNA-binding" evidence="11">
    <location>
        <begin position="504"/>
        <end position="552"/>
    </location>
</feature>
<dbReference type="InterPro" id="IPR019734">
    <property type="entry name" value="TPR_rpt"/>
</dbReference>
<evidence type="ECO:0000256" key="2">
    <source>
        <dbReference type="ARBA" id="ARBA00004496"/>
    </source>
</evidence>
<name>A0A1R2ARL5_9CILI</name>
<organism evidence="12 13">
    <name type="scientific">Stentor coeruleus</name>
    <dbReference type="NCBI Taxonomy" id="5963"/>
    <lineage>
        <taxon>Eukaryota</taxon>
        <taxon>Sar</taxon>
        <taxon>Alveolata</taxon>
        <taxon>Ciliophora</taxon>
        <taxon>Postciliodesmatophora</taxon>
        <taxon>Heterotrichea</taxon>
        <taxon>Heterotrichida</taxon>
        <taxon>Stentoridae</taxon>
        <taxon>Stentor</taxon>
    </lineage>
</organism>
<dbReference type="GO" id="GO:0043022">
    <property type="term" value="F:ribosome binding"/>
    <property type="evidence" value="ECO:0007669"/>
    <property type="project" value="TreeGrafter"/>
</dbReference>
<evidence type="ECO:0000256" key="1">
    <source>
        <dbReference type="ARBA" id="ARBA00004240"/>
    </source>
</evidence>
<evidence type="ECO:0000256" key="9">
    <source>
        <dbReference type="PIRNR" id="PIRNR038922"/>
    </source>
</evidence>
<evidence type="ECO:0000256" key="10">
    <source>
        <dbReference type="SAM" id="MobiDB-lite"/>
    </source>
</evidence>
<keyword evidence="8 9" id="KW-0687">Ribonucleoprotein</keyword>
<comment type="subcellular location">
    <subcellularLocation>
        <location evidence="2 9">Cytoplasm</location>
    </subcellularLocation>
    <subcellularLocation>
        <location evidence="1">Endoplasmic reticulum</location>
    </subcellularLocation>
</comment>
<dbReference type="PANTHER" id="PTHR14094">
    <property type="entry name" value="SIGNAL RECOGNITION PARTICLE 72"/>
    <property type="match status" value="1"/>
</dbReference>
<dbReference type="InterPro" id="IPR031545">
    <property type="entry name" value="SRP72_TPR-like"/>
</dbReference>
<feature type="compositionally biased region" description="Basic residues" evidence="10">
    <location>
        <begin position="511"/>
        <end position="522"/>
    </location>
</feature>